<dbReference type="GO" id="GO:0016757">
    <property type="term" value="F:glycosyltransferase activity"/>
    <property type="evidence" value="ECO:0007669"/>
    <property type="project" value="InterPro"/>
</dbReference>
<feature type="domain" description="Glycosyl transferase family 1" evidence="1">
    <location>
        <begin position="194"/>
        <end position="275"/>
    </location>
</feature>
<dbReference type="InterPro" id="IPR001296">
    <property type="entry name" value="Glyco_trans_1"/>
</dbReference>
<evidence type="ECO:0000313" key="3">
    <source>
        <dbReference type="Proteomes" id="UP000219042"/>
    </source>
</evidence>
<protein>
    <submittedName>
        <fullName evidence="2">Glycosyltransferase involved in cell wall bisynthesis</fullName>
    </submittedName>
</protein>
<dbReference type="EMBL" id="OANT01000003">
    <property type="protein sequence ID" value="SNX44410.1"/>
    <property type="molecule type" value="Genomic_DNA"/>
</dbReference>
<dbReference type="AlphaFoldDB" id="A0A240E940"/>
<gene>
    <name evidence="2" type="ORF">SAMN05421731_103148</name>
</gene>
<keyword evidence="2" id="KW-0808">Transferase</keyword>
<name>A0A240E940_9GAMM</name>
<dbReference type="Gene3D" id="3.40.50.2000">
    <property type="entry name" value="Glycogen Phosphorylase B"/>
    <property type="match status" value="2"/>
</dbReference>
<dbReference type="Pfam" id="PF00534">
    <property type="entry name" value="Glycos_transf_1"/>
    <property type="match status" value="1"/>
</dbReference>
<proteinExistence type="predicted"/>
<dbReference type="Proteomes" id="UP000219042">
    <property type="component" value="Unassembled WGS sequence"/>
</dbReference>
<organism evidence="2 3">
    <name type="scientific">Acinetobacter puyangensis</name>
    <dbReference type="NCBI Taxonomy" id="1096779"/>
    <lineage>
        <taxon>Bacteria</taxon>
        <taxon>Pseudomonadati</taxon>
        <taxon>Pseudomonadota</taxon>
        <taxon>Gammaproteobacteria</taxon>
        <taxon>Moraxellales</taxon>
        <taxon>Moraxellaceae</taxon>
        <taxon>Acinetobacter</taxon>
    </lineage>
</organism>
<evidence type="ECO:0000313" key="2">
    <source>
        <dbReference type="EMBL" id="SNX44410.1"/>
    </source>
</evidence>
<evidence type="ECO:0000259" key="1">
    <source>
        <dbReference type="Pfam" id="PF00534"/>
    </source>
</evidence>
<dbReference type="OrthoDB" id="6385861at2"/>
<sequence length="370" mass="43609">MQKKIVYFTLHDMSDVSSGVSKKIKSQIKALGCYADVYLASINDDYFIIQDVNGKVIEKIKIVIHKYIEKYKIYNLLHDFIQKNNINVFYIRQFFSDFLFIRLLTKLKIENHKIFNVLEIPTYPYDYESKTLIKKIFNGIDKFYRTKYYLVLDKIVTYSSDQYIFDVPCINISNGIDEREILNNLLKIKKNASINFISVSSLQYWHGVDRFIEGLNNYYKNNPEIIVKIFIVGPDNEESKSLKNKVKEYNIVKYVEFSGYMSGDKLEEIYQNSNVGLGSLGRHRTGIADLSSLKNKEYCAKGLPFIYSENDRDFDQTQFIYKVSPDDKPIEIDSVIKWYNSHQFNSEEIAEYAKKYIWKNQMKVVLDDLY</sequence>
<dbReference type="SUPFAM" id="SSF53756">
    <property type="entry name" value="UDP-Glycosyltransferase/glycogen phosphorylase"/>
    <property type="match status" value="1"/>
</dbReference>
<reference evidence="3" key="1">
    <citation type="submission" date="2016-09" db="EMBL/GenBank/DDBJ databases">
        <authorList>
            <person name="Varghese N."/>
            <person name="Submissions S."/>
        </authorList>
    </citation>
    <scope>NUCLEOTIDE SEQUENCE [LARGE SCALE GENOMIC DNA]</scope>
    <source>
        <strain evidence="3">ANC 4466</strain>
    </source>
</reference>
<keyword evidence="3" id="KW-1185">Reference proteome</keyword>
<dbReference type="RefSeq" id="WP_097078665.1">
    <property type="nucleotide sequence ID" value="NZ_BAABHT010000001.1"/>
</dbReference>
<accession>A0A240E940</accession>